<dbReference type="Proteomes" id="UP000198618">
    <property type="component" value="Unassembled WGS sequence"/>
</dbReference>
<dbReference type="PROSITE" id="PS51257">
    <property type="entry name" value="PROKAR_LIPOPROTEIN"/>
    <property type="match status" value="1"/>
</dbReference>
<dbReference type="Pfam" id="PF13519">
    <property type="entry name" value="VWA_2"/>
    <property type="match status" value="1"/>
</dbReference>
<protein>
    <submittedName>
        <fullName evidence="4">Ca-activated chloride channel family protein</fullName>
    </submittedName>
</protein>
<dbReference type="PROSITE" id="PS50234">
    <property type="entry name" value="VWFA"/>
    <property type="match status" value="1"/>
</dbReference>
<evidence type="ECO:0000259" key="3">
    <source>
        <dbReference type="PROSITE" id="PS50234"/>
    </source>
</evidence>
<sequence length="474" mass="54061">MKSRFFVILFSITVVLFLAGCKEDEDTSSDDSQQTDTEEIEKKEDDIDESALDKGEAEDQDVESSSVELLKDVSSIPSNTLEVIHQKEGKFTSIDIRDESIVDEVITEVQKLEPLSEDATDQELDTYFNYLYSLVAEDFPDPQDTIKKWEFGSYGDPDLPDTRFHFKENYNIEVLLDASGSMAAYIGDKTMMQIAKETIQDFMDQVPEEANVSFRVYGHKGTSSSDDKELSCEAIEQVYGYAPYEEDSFQEELDQIKPAGWTPLAEALKKAEEALAEYDTENHTNLIYVVSDGVETCDGDPVQVAKSLSDSNAKPIMNIIGFNVDDEAHAQLKEMADVSGGIFSAANNQNELEDEFKRAEEVLEAWEEWKEDALKDVNNIRVQNSFDITRFTNEWGQKDTLMYNNLSRLTRIFDDEGIISFQQRKKFYTKRDEVIDVVRSAKKDVEEQLRDISAENLEEMKESINNRFKDETTN</sequence>
<keyword evidence="5" id="KW-1185">Reference proteome</keyword>
<accession>A0A1I0DPI7</accession>
<dbReference type="InterPro" id="IPR036465">
    <property type="entry name" value="vWFA_dom_sf"/>
</dbReference>
<feature type="region of interest" description="Disordered" evidence="2">
    <location>
        <begin position="23"/>
        <end position="69"/>
    </location>
</feature>
<reference evidence="4 5" key="1">
    <citation type="submission" date="2016-10" db="EMBL/GenBank/DDBJ databases">
        <authorList>
            <person name="de Groot N.N."/>
        </authorList>
    </citation>
    <scope>NUCLEOTIDE SEQUENCE [LARGE SCALE GENOMIC DNA]</scope>
    <source>
        <strain evidence="4 5">IBRC-M 10780</strain>
    </source>
</reference>
<evidence type="ECO:0000313" key="5">
    <source>
        <dbReference type="Proteomes" id="UP000198618"/>
    </source>
</evidence>
<gene>
    <name evidence="4" type="ORF">SAMN05216389_10982</name>
</gene>
<dbReference type="OrthoDB" id="9783818at2"/>
<dbReference type="InterPro" id="IPR002035">
    <property type="entry name" value="VWF_A"/>
</dbReference>
<dbReference type="EMBL" id="FOHE01000009">
    <property type="protein sequence ID" value="SET34454.1"/>
    <property type="molecule type" value="Genomic_DNA"/>
</dbReference>
<dbReference type="AlphaFoldDB" id="A0A1I0DPI7"/>
<name>A0A1I0DPI7_9BACI</name>
<evidence type="ECO:0000256" key="2">
    <source>
        <dbReference type="SAM" id="MobiDB-lite"/>
    </source>
</evidence>
<dbReference type="SUPFAM" id="SSF53300">
    <property type="entry name" value="vWA-like"/>
    <property type="match status" value="1"/>
</dbReference>
<organism evidence="4 5">
    <name type="scientific">Oceanobacillus limi</name>
    <dbReference type="NCBI Taxonomy" id="930131"/>
    <lineage>
        <taxon>Bacteria</taxon>
        <taxon>Bacillati</taxon>
        <taxon>Bacillota</taxon>
        <taxon>Bacilli</taxon>
        <taxon>Bacillales</taxon>
        <taxon>Bacillaceae</taxon>
        <taxon>Oceanobacillus</taxon>
    </lineage>
</organism>
<dbReference type="Gene3D" id="3.40.50.410">
    <property type="entry name" value="von Willebrand factor, type A domain"/>
    <property type="match status" value="1"/>
</dbReference>
<proteinExistence type="predicted"/>
<keyword evidence="1" id="KW-0175">Coiled coil</keyword>
<feature type="domain" description="VWFA" evidence="3">
    <location>
        <begin position="171"/>
        <end position="362"/>
    </location>
</feature>
<dbReference type="RefSeq" id="WP_090869838.1">
    <property type="nucleotide sequence ID" value="NZ_FOHE01000009.1"/>
</dbReference>
<evidence type="ECO:0000256" key="1">
    <source>
        <dbReference type="SAM" id="Coils"/>
    </source>
</evidence>
<feature type="coiled-coil region" evidence="1">
    <location>
        <begin position="342"/>
        <end position="369"/>
    </location>
</feature>
<dbReference type="STRING" id="930131.SAMN05216389_10982"/>
<feature type="coiled-coil region" evidence="1">
    <location>
        <begin position="435"/>
        <end position="474"/>
    </location>
</feature>
<dbReference type="SMART" id="SM00327">
    <property type="entry name" value="VWA"/>
    <property type="match status" value="1"/>
</dbReference>
<evidence type="ECO:0000313" key="4">
    <source>
        <dbReference type="EMBL" id="SET34454.1"/>
    </source>
</evidence>
<feature type="compositionally biased region" description="Basic and acidic residues" evidence="2">
    <location>
        <begin position="40"/>
        <end position="57"/>
    </location>
</feature>